<evidence type="ECO:0000313" key="3">
    <source>
        <dbReference type="EMBL" id="CAD9240893.1"/>
    </source>
</evidence>
<keyword evidence="1" id="KW-0472">Membrane</keyword>
<evidence type="ECO:0008006" key="4">
    <source>
        <dbReference type="Google" id="ProtNLM"/>
    </source>
</evidence>
<accession>A0A6T5WSR9</accession>
<name>A0A6T5WSR9_9RHOD</name>
<protein>
    <recommendedName>
        <fullName evidence="4">DUF3082 domain-containing protein</fullName>
    </recommendedName>
</protein>
<feature type="transmembrane region" description="Helical" evidence="1">
    <location>
        <begin position="145"/>
        <end position="165"/>
    </location>
</feature>
<sequence length="234" mass="24598">MGFPLVSCVGQARECAFVASGVQFRRGGTHGCVRAATRNAARVGALRVLLVRMGAGGESEGNKAELGVRFRAAESADAVPRTSFLPPRANDGGERPATANEIMQSEIEETARRLGVQTEPSRPRPPPAKIDVATVDPLQALAGSAIGAVMFVLIWGATSSLMNFFQNDPNPFHNDIYVVQRLSAVIRTVLLTVFALLSGISGAATLGLLALAVKSAAARTDLSLNADSDKNEVE</sequence>
<keyword evidence="1" id="KW-1133">Transmembrane helix</keyword>
<evidence type="ECO:0000313" key="2">
    <source>
        <dbReference type="EMBL" id="CAD9240892.1"/>
    </source>
</evidence>
<dbReference type="Pfam" id="PF11282">
    <property type="entry name" value="DUF3082"/>
    <property type="match status" value="1"/>
</dbReference>
<dbReference type="EMBL" id="HBGI01004074">
    <property type="protein sequence ID" value="CAD9240893.1"/>
    <property type="molecule type" value="Transcribed_RNA"/>
</dbReference>
<keyword evidence="1" id="KW-0812">Transmembrane</keyword>
<dbReference type="InterPro" id="IPR021434">
    <property type="entry name" value="DUF3082"/>
</dbReference>
<reference evidence="3" key="1">
    <citation type="submission" date="2021-01" db="EMBL/GenBank/DDBJ databases">
        <authorList>
            <person name="Corre E."/>
            <person name="Pelletier E."/>
            <person name="Niang G."/>
            <person name="Scheremetjew M."/>
            <person name="Finn R."/>
            <person name="Kale V."/>
            <person name="Holt S."/>
            <person name="Cochrane G."/>
            <person name="Meng A."/>
            <person name="Brown T."/>
            <person name="Cohen L."/>
        </authorList>
    </citation>
    <scope>NUCLEOTIDE SEQUENCE</scope>
    <source>
        <strain evidence="3">CCMP3124</strain>
    </source>
</reference>
<dbReference type="EMBL" id="HBGI01004073">
    <property type="protein sequence ID" value="CAD9240892.1"/>
    <property type="molecule type" value="Transcribed_RNA"/>
</dbReference>
<proteinExistence type="predicted"/>
<evidence type="ECO:0000256" key="1">
    <source>
        <dbReference type="SAM" id="Phobius"/>
    </source>
</evidence>
<organism evidence="3">
    <name type="scientific">Erythrolobus australicus</name>
    <dbReference type="NCBI Taxonomy" id="1077150"/>
    <lineage>
        <taxon>Eukaryota</taxon>
        <taxon>Rhodophyta</taxon>
        <taxon>Bangiophyceae</taxon>
        <taxon>Porphyridiales</taxon>
        <taxon>Porphyridiaceae</taxon>
        <taxon>Erythrolobus</taxon>
    </lineage>
</organism>
<dbReference type="AlphaFoldDB" id="A0A6T5WSR9"/>
<gene>
    <name evidence="2" type="ORF">EAUS1353_LOCUS2632</name>
    <name evidence="3" type="ORF">EAUS1353_LOCUS2633</name>
</gene>
<feature type="transmembrane region" description="Helical" evidence="1">
    <location>
        <begin position="185"/>
        <end position="213"/>
    </location>
</feature>